<organism evidence="1 2">
    <name type="scientific">Thiorhodovibrio frisius</name>
    <dbReference type="NCBI Taxonomy" id="631362"/>
    <lineage>
        <taxon>Bacteria</taxon>
        <taxon>Pseudomonadati</taxon>
        <taxon>Pseudomonadota</taxon>
        <taxon>Gammaproteobacteria</taxon>
        <taxon>Chromatiales</taxon>
        <taxon>Chromatiaceae</taxon>
        <taxon>Thiorhodovibrio</taxon>
    </lineage>
</organism>
<keyword evidence="2" id="KW-1185">Reference proteome</keyword>
<dbReference type="OrthoDB" id="976092at2"/>
<dbReference type="HOGENOM" id="CLU_829671_0_0_6"/>
<sequence length="343" mass="37874">MTALAEALLRRRDDYNQRFLRARYLQRRLAPDDFQDVLRRYAAPVAEGLAERTSSDAELDTIVSALYDLCLQLTAQDLLGSRARVPVLAELFDELLPCLAGLIAEQPERVLVALCNAAYNLALEPAADPRCWIARLVALAPRLASVDALLLAGQVAAWRCGMAHYRESALQAARQLEPDLLAALVDQPQIQNEPQSEAQNEKAAERLLAALSDPWFDPAARVGEKRLQRVGRVGGFVGFDGPFIEPPEVTRFGERIYALDSQQAWLLFADRFGQVLKGQGSDLPAGAPDDSTHFDIDTDGRVSCGKHRARFPELAGWRSAASTEHSLVVTLPHSHYLFLVALR</sequence>
<reference evidence="1 2" key="2">
    <citation type="submission" date="2011-11" db="EMBL/GenBank/DDBJ databases">
        <authorList>
            <consortium name="US DOE Joint Genome Institute"/>
            <person name="Lucas S."/>
            <person name="Han J."/>
            <person name="Lapidus A."/>
            <person name="Cheng J.-F."/>
            <person name="Goodwin L."/>
            <person name="Pitluck S."/>
            <person name="Peters L."/>
            <person name="Ovchinnikova G."/>
            <person name="Zhang X."/>
            <person name="Detter J.C."/>
            <person name="Han C."/>
            <person name="Tapia R."/>
            <person name="Land M."/>
            <person name="Hauser L."/>
            <person name="Kyrpides N."/>
            <person name="Ivanova N."/>
            <person name="Pagani I."/>
            <person name="Vogl K."/>
            <person name="Liu Z."/>
            <person name="Overmann J."/>
            <person name="Frigaard N.-U."/>
            <person name="Bryant D."/>
            <person name="Woyke T."/>
        </authorList>
    </citation>
    <scope>NUCLEOTIDE SEQUENCE [LARGE SCALE GENOMIC DNA]</scope>
    <source>
        <strain evidence="1 2">970</strain>
    </source>
</reference>
<dbReference type="STRING" id="631362.Thi970DRAFT_03969"/>
<gene>
    <name evidence="1" type="ORF">Thi970DRAFT_03969</name>
</gene>
<protein>
    <submittedName>
        <fullName evidence="1">Uncharacterized protein</fullName>
    </submittedName>
</protein>
<dbReference type="eggNOG" id="ENOG5032T1J">
    <property type="taxonomic scope" value="Bacteria"/>
</dbReference>
<dbReference type="Proteomes" id="UP000002964">
    <property type="component" value="Unassembled WGS sequence"/>
</dbReference>
<dbReference type="AlphaFoldDB" id="H8Z4T5"/>
<evidence type="ECO:0000313" key="1">
    <source>
        <dbReference type="EMBL" id="EIC20342.1"/>
    </source>
</evidence>
<dbReference type="RefSeq" id="WP_009150745.1">
    <property type="nucleotide sequence ID" value="NZ_CP121471.1"/>
</dbReference>
<proteinExistence type="predicted"/>
<name>H8Z4T5_9GAMM</name>
<dbReference type="EMBL" id="JH603170">
    <property type="protein sequence ID" value="EIC20342.1"/>
    <property type="molecule type" value="Genomic_DNA"/>
</dbReference>
<accession>H8Z4T5</accession>
<evidence type="ECO:0000313" key="2">
    <source>
        <dbReference type="Proteomes" id="UP000002964"/>
    </source>
</evidence>
<reference evidence="2" key="1">
    <citation type="submission" date="2011-06" db="EMBL/GenBank/DDBJ databases">
        <authorList>
            <consortium name="US DOE Joint Genome Institute (JGI-PGF)"/>
            <person name="Lucas S."/>
            <person name="Han J."/>
            <person name="Lapidus A."/>
            <person name="Cheng J.-F."/>
            <person name="Goodwin L."/>
            <person name="Pitluck S."/>
            <person name="Peters L."/>
            <person name="Land M.L."/>
            <person name="Hauser L."/>
            <person name="Vogl K."/>
            <person name="Liu Z."/>
            <person name="Overmann J."/>
            <person name="Frigaard N.-U."/>
            <person name="Bryant D.A."/>
            <person name="Woyke T.J."/>
        </authorList>
    </citation>
    <scope>NUCLEOTIDE SEQUENCE [LARGE SCALE GENOMIC DNA]</scope>
    <source>
        <strain evidence="2">970</strain>
    </source>
</reference>